<evidence type="ECO:0000256" key="2">
    <source>
        <dbReference type="ARBA" id="ARBA00022630"/>
    </source>
</evidence>
<keyword evidence="3" id="KW-0274">FAD</keyword>
<keyword evidence="4" id="KW-0560">Oxidoreductase</keyword>
<sequence length="141" mass="15533">MDPEVDAMVRWHGAMFPGPSPQRAAARPTPIAIFFPDVVVGVGFSGYGFKMAPAVGKFLAKMAINGKSSTAVEAGVELHNYRINSDQPNTSFGLPIDRRSRDLTILLLSWTRKVQKLNEAGVTLPLYVWALLIRDVVKEKH</sequence>
<dbReference type="GO" id="GO:0008115">
    <property type="term" value="F:sarcosine oxidase activity"/>
    <property type="evidence" value="ECO:0007669"/>
    <property type="project" value="TreeGrafter"/>
</dbReference>
<dbReference type="EMBL" id="JACEFO010001939">
    <property type="protein sequence ID" value="KAF8692461.1"/>
    <property type="molecule type" value="Genomic_DNA"/>
</dbReference>
<name>A0A835EI80_9POAL</name>
<dbReference type="GO" id="GO:0050660">
    <property type="term" value="F:flavin adenine dinucleotide binding"/>
    <property type="evidence" value="ECO:0007669"/>
    <property type="project" value="InterPro"/>
</dbReference>
<dbReference type="Gene3D" id="3.50.50.60">
    <property type="entry name" value="FAD/NAD(P)-binding domain"/>
    <property type="match status" value="1"/>
</dbReference>
<dbReference type="InterPro" id="IPR045170">
    <property type="entry name" value="MTOX"/>
</dbReference>
<evidence type="ECO:0000256" key="4">
    <source>
        <dbReference type="ARBA" id="ARBA00023002"/>
    </source>
</evidence>
<dbReference type="InterPro" id="IPR036188">
    <property type="entry name" value="FAD/NAD-bd_sf"/>
</dbReference>
<keyword evidence="6" id="KW-1185">Reference proteome</keyword>
<proteinExistence type="predicted"/>
<dbReference type="PANTHER" id="PTHR10961:SF41">
    <property type="entry name" value="SARCOSINE OXIDASE-RELATED"/>
    <property type="match status" value="1"/>
</dbReference>
<dbReference type="PANTHER" id="PTHR10961">
    <property type="entry name" value="PEROXISOMAL SARCOSINE OXIDASE"/>
    <property type="match status" value="1"/>
</dbReference>
<evidence type="ECO:0000313" key="5">
    <source>
        <dbReference type="EMBL" id="KAF8692461.1"/>
    </source>
</evidence>
<comment type="cofactor">
    <cofactor evidence="1">
        <name>FAD</name>
        <dbReference type="ChEBI" id="CHEBI:57692"/>
    </cofactor>
</comment>
<dbReference type="Proteomes" id="UP000636709">
    <property type="component" value="Unassembled WGS sequence"/>
</dbReference>
<evidence type="ECO:0000313" key="6">
    <source>
        <dbReference type="Proteomes" id="UP000636709"/>
    </source>
</evidence>
<protein>
    <recommendedName>
        <fullName evidence="7">FAD dependent oxidoreductase domain-containing protein</fullName>
    </recommendedName>
</protein>
<dbReference type="AlphaFoldDB" id="A0A835EI80"/>
<comment type="caution">
    <text evidence="5">The sequence shown here is derived from an EMBL/GenBank/DDBJ whole genome shotgun (WGS) entry which is preliminary data.</text>
</comment>
<accession>A0A835EI80</accession>
<keyword evidence="2" id="KW-0285">Flavoprotein</keyword>
<dbReference type="OrthoDB" id="424974at2759"/>
<organism evidence="5 6">
    <name type="scientific">Digitaria exilis</name>
    <dbReference type="NCBI Taxonomy" id="1010633"/>
    <lineage>
        <taxon>Eukaryota</taxon>
        <taxon>Viridiplantae</taxon>
        <taxon>Streptophyta</taxon>
        <taxon>Embryophyta</taxon>
        <taxon>Tracheophyta</taxon>
        <taxon>Spermatophyta</taxon>
        <taxon>Magnoliopsida</taxon>
        <taxon>Liliopsida</taxon>
        <taxon>Poales</taxon>
        <taxon>Poaceae</taxon>
        <taxon>PACMAD clade</taxon>
        <taxon>Panicoideae</taxon>
        <taxon>Panicodae</taxon>
        <taxon>Paniceae</taxon>
        <taxon>Anthephorinae</taxon>
        <taxon>Digitaria</taxon>
    </lineage>
</organism>
<reference evidence="5" key="1">
    <citation type="submission" date="2020-07" db="EMBL/GenBank/DDBJ databases">
        <title>Genome sequence and genetic diversity analysis of an under-domesticated orphan crop, white fonio (Digitaria exilis).</title>
        <authorList>
            <person name="Bennetzen J.L."/>
            <person name="Chen S."/>
            <person name="Ma X."/>
            <person name="Wang X."/>
            <person name="Yssel A.E.J."/>
            <person name="Chaluvadi S.R."/>
            <person name="Johnson M."/>
            <person name="Gangashetty P."/>
            <person name="Hamidou F."/>
            <person name="Sanogo M.D."/>
            <person name="Zwaenepoel A."/>
            <person name="Wallace J."/>
            <person name="Van De Peer Y."/>
            <person name="Van Deynze A."/>
        </authorList>
    </citation>
    <scope>NUCLEOTIDE SEQUENCE</scope>
    <source>
        <tissue evidence="5">Leaves</tissue>
    </source>
</reference>
<evidence type="ECO:0000256" key="3">
    <source>
        <dbReference type="ARBA" id="ARBA00022827"/>
    </source>
</evidence>
<evidence type="ECO:0000256" key="1">
    <source>
        <dbReference type="ARBA" id="ARBA00001974"/>
    </source>
</evidence>
<evidence type="ECO:0008006" key="7">
    <source>
        <dbReference type="Google" id="ProtNLM"/>
    </source>
</evidence>
<gene>
    <name evidence="5" type="ORF">HU200_039557</name>
</gene>